<dbReference type="OrthoDB" id="2021143at2759"/>
<evidence type="ECO:0000313" key="4">
    <source>
        <dbReference type="Proteomes" id="UP000002748"/>
    </source>
</evidence>
<comment type="subcellular location">
    <subcellularLocation>
        <location evidence="2">Peroxisome membrane</location>
    </subcellularLocation>
</comment>
<dbReference type="GeneID" id="25990144"/>
<proteinExistence type="inferred from homology"/>
<dbReference type="HOGENOM" id="CLU_036533_2_0_1"/>
<accession>J6F505</accession>
<name>J6F505_TRIAS</name>
<dbReference type="PANTHER" id="PTHR13299">
    <property type="entry name" value="PEROXISOMAL MEMBRANE PROTEIN PEX16"/>
    <property type="match status" value="1"/>
</dbReference>
<dbReference type="GO" id="GO:0007031">
    <property type="term" value="P:peroxisome organization"/>
    <property type="evidence" value="ECO:0007669"/>
    <property type="project" value="UniProtKB-KW"/>
</dbReference>
<comment type="similarity">
    <text evidence="1 2">Belongs to the peroxin-16 family.</text>
</comment>
<evidence type="ECO:0000313" key="3">
    <source>
        <dbReference type="EMBL" id="EJT52094.1"/>
    </source>
</evidence>
<reference evidence="3 4" key="1">
    <citation type="journal article" date="2012" name="Eukaryot. Cell">
        <title>Draft genome sequence of CBS 2479, the standard type strain of Trichosporon asahii.</title>
        <authorList>
            <person name="Yang R.Y."/>
            <person name="Li H.T."/>
            <person name="Zhu H."/>
            <person name="Zhou G.P."/>
            <person name="Wang M."/>
            <person name="Wang L."/>
        </authorList>
    </citation>
    <scope>NUCLEOTIDE SEQUENCE [LARGE SCALE GENOMIC DNA]</scope>
    <source>
        <strain evidence="4">ATCC 90039 / CBS 2479 / JCM 2466 / KCTC 7840 / NCYC 2677 / UAMH 7654</strain>
    </source>
</reference>
<dbReference type="Pfam" id="PF08610">
    <property type="entry name" value="Pex16"/>
    <property type="match status" value="1"/>
</dbReference>
<dbReference type="AlphaFoldDB" id="J6F505"/>
<protein>
    <recommendedName>
        <fullName evidence="2">Peroxisomal membrane protein PEX16</fullName>
    </recommendedName>
</protein>
<dbReference type="PANTHER" id="PTHR13299:SF0">
    <property type="entry name" value="PEROXISOMAL MEMBRANE PROTEIN PEX16"/>
    <property type="match status" value="1"/>
</dbReference>
<dbReference type="KEGG" id="tasa:A1Q1_06632"/>
<evidence type="ECO:0000256" key="2">
    <source>
        <dbReference type="RuleBase" id="RU365003"/>
    </source>
</evidence>
<gene>
    <name evidence="3" type="ORF">A1Q1_06632</name>
</gene>
<keyword evidence="2" id="KW-0962">Peroxisome biogenesis</keyword>
<sequence>MASHLVDAYEKLLVDNISTVNTVESTIRNVTWFLPGRFADADVASEGLYALLSLVSSGHDALLEKRIPPSLSLPPHPFAPEPAVQESLFGAPPPASRVQPLLPPASEHRRYTRYWTDKSKVYRRASRTLQTVTYIELLLEMLIRRKLGDRARWRLVLSIEAFKSILRFILLLVTRRPVLTPPTPQREFDPAMIPQEKLKSQPPAALGKKMEDARPVIPEIGHRQPLRAHLYPLVASLPEAYQMHPLGLVPELCTAKEWLSEVLNSTTGLVQVLLFYYAMRNPKSKYRPASLPTLSTYFYPFLIPLAMQLVSRHFRAPTGDSTLLAEHYAKLDRRLATRFFLTGPMWVGWTRPKVMAVVRGLQRIPLIGLAGGLLEGYLPLVDEYYCE</sequence>
<organism evidence="3 4">
    <name type="scientific">Trichosporon asahii var. asahii (strain ATCC 90039 / CBS 2479 / JCM 2466 / KCTC 7840 / NBRC 103889/ NCYC 2677 / UAMH 7654)</name>
    <name type="common">Yeast</name>
    <dbReference type="NCBI Taxonomy" id="1186058"/>
    <lineage>
        <taxon>Eukaryota</taxon>
        <taxon>Fungi</taxon>
        <taxon>Dikarya</taxon>
        <taxon>Basidiomycota</taxon>
        <taxon>Agaricomycotina</taxon>
        <taxon>Tremellomycetes</taxon>
        <taxon>Trichosporonales</taxon>
        <taxon>Trichosporonaceae</taxon>
        <taxon>Trichosporon</taxon>
    </lineage>
</organism>
<keyword evidence="2" id="KW-0576">Peroxisome</keyword>
<evidence type="ECO:0000256" key="1">
    <source>
        <dbReference type="ARBA" id="ARBA00009505"/>
    </source>
</evidence>
<comment type="caution">
    <text evidence="3">The sequence shown here is derived from an EMBL/GenBank/DDBJ whole genome shotgun (WGS) entry which is preliminary data.</text>
</comment>
<dbReference type="GO" id="GO:0005778">
    <property type="term" value="C:peroxisomal membrane"/>
    <property type="evidence" value="ECO:0007669"/>
    <property type="project" value="UniProtKB-SubCell"/>
</dbReference>
<dbReference type="RefSeq" id="XP_014183156.1">
    <property type="nucleotide sequence ID" value="XM_014327681.1"/>
</dbReference>
<dbReference type="EMBL" id="ALBS01000034">
    <property type="protein sequence ID" value="EJT52094.1"/>
    <property type="molecule type" value="Genomic_DNA"/>
</dbReference>
<dbReference type="Proteomes" id="UP000002748">
    <property type="component" value="Unassembled WGS sequence"/>
</dbReference>
<dbReference type="VEuPathDB" id="FungiDB:A1Q1_06632"/>
<dbReference type="InterPro" id="IPR013919">
    <property type="entry name" value="Pex16"/>
</dbReference>